<feature type="transmembrane region" description="Helical" evidence="1">
    <location>
        <begin position="51"/>
        <end position="72"/>
    </location>
</feature>
<protein>
    <submittedName>
        <fullName evidence="2">Uncharacterized protein</fullName>
    </submittedName>
</protein>
<gene>
    <name evidence="2" type="ORF">PG994_000776</name>
</gene>
<keyword evidence="3" id="KW-1185">Reference proteome</keyword>
<dbReference type="Proteomes" id="UP001480595">
    <property type="component" value="Unassembled WGS sequence"/>
</dbReference>
<feature type="transmembrane region" description="Helical" evidence="1">
    <location>
        <begin position="99"/>
        <end position="122"/>
    </location>
</feature>
<reference evidence="2 3" key="1">
    <citation type="submission" date="2023-01" db="EMBL/GenBank/DDBJ databases">
        <title>Analysis of 21 Apiospora genomes using comparative genomics revels a genus with tremendous synthesis potential of carbohydrate active enzymes and secondary metabolites.</title>
        <authorList>
            <person name="Sorensen T."/>
        </authorList>
    </citation>
    <scope>NUCLEOTIDE SEQUENCE [LARGE SCALE GENOMIC DNA]</scope>
    <source>
        <strain evidence="2 3">CBS 135458</strain>
    </source>
</reference>
<dbReference type="RefSeq" id="XP_066722817.1">
    <property type="nucleotide sequence ID" value="XM_066852185.1"/>
</dbReference>
<organism evidence="2 3">
    <name type="scientific">Apiospora phragmitis</name>
    <dbReference type="NCBI Taxonomy" id="2905665"/>
    <lineage>
        <taxon>Eukaryota</taxon>
        <taxon>Fungi</taxon>
        <taxon>Dikarya</taxon>
        <taxon>Ascomycota</taxon>
        <taxon>Pezizomycotina</taxon>
        <taxon>Sordariomycetes</taxon>
        <taxon>Xylariomycetidae</taxon>
        <taxon>Amphisphaeriales</taxon>
        <taxon>Apiosporaceae</taxon>
        <taxon>Apiospora</taxon>
    </lineage>
</organism>
<dbReference type="PANTHER" id="PTHR33048">
    <property type="entry name" value="PTH11-LIKE INTEGRAL MEMBRANE PROTEIN (AFU_ORTHOLOGUE AFUA_5G11245)"/>
    <property type="match status" value="1"/>
</dbReference>
<evidence type="ECO:0000313" key="2">
    <source>
        <dbReference type="EMBL" id="KAK8091271.1"/>
    </source>
</evidence>
<dbReference type="GeneID" id="92085248"/>
<feature type="transmembrane region" description="Helical" evidence="1">
    <location>
        <begin position="20"/>
        <end position="39"/>
    </location>
</feature>
<keyword evidence="1" id="KW-0812">Transmembrane</keyword>
<dbReference type="InterPro" id="IPR052337">
    <property type="entry name" value="SAT4-like"/>
</dbReference>
<keyword evidence="1" id="KW-0472">Membrane</keyword>
<dbReference type="PANTHER" id="PTHR33048:SF47">
    <property type="entry name" value="INTEGRAL MEMBRANE PROTEIN-RELATED"/>
    <property type="match status" value="1"/>
</dbReference>
<sequence length="230" mass="25553">MDQPDQNGAGSLQSLTAFKGVIWGLFALCFVTLSARASIRFVCFRKLFAEDYLMIVVLGMVLANAILCQIRMDLVYLIDAVGNGDIPPPSDFNEAMPKALHAVLANLLLCILGIWAVKYNFLMFFYRLGSNIRLFRMGLWVVVGITTACLAVVVGTTDYPCTTSSIEFLTTNCSTEEGIGRETSSTIINCSLDIFTDVLIRHGRVASINTQAQNMDWVWFWFTIEFVTGE</sequence>
<evidence type="ECO:0000256" key="1">
    <source>
        <dbReference type="SAM" id="Phobius"/>
    </source>
</evidence>
<dbReference type="EMBL" id="JAQQWL010000001">
    <property type="protein sequence ID" value="KAK8091271.1"/>
    <property type="molecule type" value="Genomic_DNA"/>
</dbReference>
<evidence type="ECO:0000313" key="3">
    <source>
        <dbReference type="Proteomes" id="UP001480595"/>
    </source>
</evidence>
<feature type="transmembrane region" description="Helical" evidence="1">
    <location>
        <begin position="134"/>
        <end position="155"/>
    </location>
</feature>
<accession>A0ABR1X785</accession>
<keyword evidence="1" id="KW-1133">Transmembrane helix</keyword>
<name>A0ABR1X785_9PEZI</name>
<comment type="caution">
    <text evidence="2">The sequence shown here is derived from an EMBL/GenBank/DDBJ whole genome shotgun (WGS) entry which is preliminary data.</text>
</comment>
<proteinExistence type="predicted"/>